<sequence>MSPASLPSFYWSRLPEVLQSLQNVTHFWLDLELSRLNYNYLPVKHCDSIAELFHLSLVTLPRLTSLSLANLQTCAPSLLLLLQRHPAIQDLSLRQVIEMKPIPLWISQFPSRISAPGWFEVIEAMRALRLQRLELSSVEGLTSMPMLVPWYNGPNDPEAELREAKVYAYIQHGYGPNPFGPDRDKMDSWDAELW</sequence>
<dbReference type="AlphaFoldDB" id="A0A2J6PHQ7"/>
<dbReference type="SUPFAM" id="SSF52047">
    <property type="entry name" value="RNI-like"/>
    <property type="match status" value="1"/>
</dbReference>
<dbReference type="Proteomes" id="UP000235672">
    <property type="component" value="Unassembled WGS sequence"/>
</dbReference>
<protein>
    <recommendedName>
        <fullName evidence="3">F-box domain-containing protein</fullName>
    </recommendedName>
</protein>
<accession>A0A2J6PHQ7</accession>
<dbReference type="EMBL" id="KZ613530">
    <property type="protein sequence ID" value="PMD13567.1"/>
    <property type="molecule type" value="Genomic_DNA"/>
</dbReference>
<proteinExistence type="predicted"/>
<evidence type="ECO:0000313" key="2">
    <source>
        <dbReference type="Proteomes" id="UP000235672"/>
    </source>
</evidence>
<organism evidence="1 2">
    <name type="scientific">Hyaloscypha hepaticicola</name>
    <dbReference type="NCBI Taxonomy" id="2082293"/>
    <lineage>
        <taxon>Eukaryota</taxon>
        <taxon>Fungi</taxon>
        <taxon>Dikarya</taxon>
        <taxon>Ascomycota</taxon>
        <taxon>Pezizomycotina</taxon>
        <taxon>Leotiomycetes</taxon>
        <taxon>Helotiales</taxon>
        <taxon>Hyaloscyphaceae</taxon>
        <taxon>Hyaloscypha</taxon>
    </lineage>
</organism>
<keyword evidence="2" id="KW-1185">Reference proteome</keyword>
<evidence type="ECO:0008006" key="3">
    <source>
        <dbReference type="Google" id="ProtNLM"/>
    </source>
</evidence>
<dbReference type="OrthoDB" id="3539323at2759"/>
<evidence type="ECO:0000313" key="1">
    <source>
        <dbReference type="EMBL" id="PMD13567.1"/>
    </source>
</evidence>
<reference evidence="1 2" key="1">
    <citation type="submission" date="2016-05" db="EMBL/GenBank/DDBJ databases">
        <title>A degradative enzymes factory behind the ericoid mycorrhizal symbiosis.</title>
        <authorList>
            <consortium name="DOE Joint Genome Institute"/>
            <person name="Martino E."/>
            <person name="Morin E."/>
            <person name="Grelet G."/>
            <person name="Kuo A."/>
            <person name="Kohler A."/>
            <person name="Daghino S."/>
            <person name="Barry K."/>
            <person name="Choi C."/>
            <person name="Cichocki N."/>
            <person name="Clum A."/>
            <person name="Copeland A."/>
            <person name="Hainaut M."/>
            <person name="Haridas S."/>
            <person name="Labutti K."/>
            <person name="Lindquist E."/>
            <person name="Lipzen A."/>
            <person name="Khouja H.-R."/>
            <person name="Murat C."/>
            <person name="Ohm R."/>
            <person name="Olson A."/>
            <person name="Spatafora J."/>
            <person name="Veneault-Fourrey C."/>
            <person name="Henrissat B."/>
            <person name="Grigoriev I."/>
            <person name="Martin F."/>
            <person name="Perotto S."/>
        </authorList>
    </citation>
    <scope>NUCLEOTIDE SEQUENCE [LARGE SCALE GENOMIC DNA]</scope>
    <source>
        <strain evidence="1 2">UAMH 7357</strain>
    </source>
</reference>
<gene>
    <name evidence="1" type="ORF">NA56DRAFT_421079</name>
</gene>
<name>A0A2J6PHQ7_9HELO</name>